<evidence type="ECO:0000256" key="5">
    <source>
        <dbReference type="SAM" id="MobiDB-lite"/>
    </source>
</evidence>
<reference evidence="7 8" key="1">
    <citation type="submission" date="2021-12" db="EMBL/GenBank/DDBJ databases">
        <title>High titer production of polyol ester of fatty acids by Rhodotorula paludigena BS15 towards product separation-free biomass refinery.</title>
        <authorList>
            <person name="Mano J."/>
            <person name="Ono H."/>
            <person name="Tanaka T."/>
            <person name="Naito K."/>
            <person name="Sushida H."/>
            <person name="Ike M."/>
            <person name="Tokuyasu K."/>
            <person name="Kitaoka M."/>
        </authorList>
    </citation>
    <scope>NUCLEOTIDE SEQUENCE [LARGE SCALE GENOMIC DNA]</scope>
    <source>
        <strain evidence="7 8">BS15</strain>
    </source>
</reference>
<comment type="similarity">
    <text evidence="2">Belongs to the GMC oxidoreductase family.</text>
</comment>
<dbReference type="PANTHER" id="PTHR11552:SF147">
    <property type="entry name" value="CHOLINE DEHYDROGENASE, MITOCHONDRIAL"/>
    <property type="match status" value="1"/>
</dbReference>
<gene>
    <name evidence="7" type="ORF">Rhopal_007875-T1</name>
</gene>
<dbReference type="Gene3D" id="3.50.50.60">
    <property type="entry name" value="FAD/NAD(P)-binding domain"/>
    <property type="match status" value="1"/>
</dbReference>
<name>A0AAV5GWW4_9BASI</name>
<dbReference type="InterPro" id="IPR012132">
    <property type="entry name" value="GMC_OxRdtase"/>
</dbReference>
<evidence type="ECO:0000259" key="6">
    <source>
        <dbReference type="PROSITE" id="PS00624"/>
    </source>
</evidence>
<dbReference type="SUPFAM" id="SSF51905">
    <property type="entry name" value="FAD/NAD(P)-binding domain"/>
    <property type="match status" value="1"/>
</dbReference>
<evidence type="ECO:0000256" key="4">
    <source>
        <dbReference type="ARBA" id="ARBA00022827"/>
    </source>
</evidence>
<dbReference type="AlphaFoldDB" id="A0AAV5GWW4"/>
<dbReference type="InterPro" id="IPR000172">
    <property type="entry name" value="GMC_OxRdtase_N"/>
</dbReference>
<feature type="domain" description="Glucose-methanol-choline oxidoreductase N-terminal" evidence="6">
    <location>
        <begin position="334"/>
        <end position="348"/>
    </location>
</feature>
<proteinExistence type="inferred from homology"/>
<feature type="region of interest" description="Disordered" evidence="5">
    <location>
        <begin position="28"/>
        <end position="55"/>
    </location>
</feature>
<dbReference type="InterPro" id="IPR036188">
    <property type="entry name" value="FAD/NAD-bd_sf"/>
</dbReference>
<evidence type="ECO:0000256" key="2">
    <source>
        <dbReference type="ARBA" id="ARBA00010790"/>
    </source>
</evidence>
<keyword evidence="4" id="KW-0274">FAD</keyword>
<keyword evidence="3" id="KW-0285">Flavoprotein</keyword>
<evidence type="ECO:0000256" key="1">
    <source>
        <dbReference type="ARBA" id="ARBA00001974"/>
    </source>
</evidence>
<keyword evidence="8" id="KW-1185">Reference proteome</keyword>
<dbReference type="PROSITE" id="PS00624">
    <property type="entry name" value="GMC_OXRED_2"/>
    <property type="match status" value="1"/>
</dbReference>
<comment type="cofactor">
    <cofactor evidence="1">
        <name>FAD</name>
        <dbReference type="ChEBI" id="CHEBI:57692"/>
    </cofactor>
</comment>
<organism evidence="7 8">
    <name type="scientific">Rhodotorula paludigena</name>
    <dbReference type="NCBI Taxonomy" id="86838"/>
    <lineage>
        <taxon>Eukaryota</taxon>
        <taxon>Fungi</taxon>
        <taxon>Dikarya</taxon>
        <taxon>Basidiomycota</taxon>
        <taxon>Pucciniomycotina</taxon>
        <taxon>Microbotryomycetes</taxon>
        <taxon>Sporidiobolales</taxon>
        <taxon>Sporidiobolaceae</taxon>
        <taxon>Rhodotorula</taxon>
    </lineage>
</organism>
<dbReference type="PIRSF" id="PIRSF000137">
    <property type="entry name" value="Alcohol_oxidase"/>
    <property type="match status" value="1"/>
</dbReference>
<dbReference type="InterPro" id="IPR007867">
    <property type="entry name" value="GMC_OxRtase_C"/>
</dbReference>
<evidence type="ECO:0000313" key="8">
    <source>
        <dbReference type="Proteomes" id="UP001342314"/>
    </source>
</evidence>
<dbReference type="EMBL" id="BQKY01000018">
    <property type="protein sequence ID" value="GJN94783.1"/>
    <property type="molecule type" value="Genomic_DNA"/>
</dbReference>
<evidence type="ECO:0000256" key="3">
    <source>
        <dbReference type="ARBA" id="ARBA00022630"/>
    </source>
</evidence>
<accession>A0AAV5GWW4</accession>
<sequence length="635" mass="68212">MPSLPSIPLPSWLSSPFAPRYAGTSDPAQFCSRAGTDDKGRSTKTGQRSATGAEGDKAYDVLSEDPNVKVLLIEAGESDQKQLFSKIPAGWIYRVCVADHLSENRTGTAADWNLKIVPQAELNNRELYQPRGKMLGGCSAMNAQIYHHCAPEDYDQWETLGAEGWNYEALKPYFRKAEGFTPTPILFEGDATLRGKDGVWKTTVPPTAPLVSAFLSSGVALGLSRTADFNTPTTTTGIGRFTTTIGTDGRRSSTSRAYLPPSVFQTRNNLDILTSARCTRLVLATAGDADDAKLECTGVELVSKRDPQPERSKQVFVARVKPASHGGQVIVSLGAFATPQLLLCSGIGSRDKLSQGGVDECKIELEGVGEGLKEHVMVCVGFGAKKGASMEWLKSQVKTIPSLVRWFFFGTGPLATNVAEGGAFLRSNEVARDGSVLSSKPDQGQRESAVDFALNASSDKSADLEVICAPVWFVDHALLPVEGTDYCTMASTLLKPFSTGSVSIRSPSMLDEPVIDPKYLADKRDMKVLLAGLHLVRRLALTEPLSSLLTHVESPDLGSLEALGNASDEALEAYVREKAETVYHPQSTAKIGPRDKGGVADANLRVHGTLNSAATRLGFVLICDEPALTLSLRTM</sequence>
<protein>
    <recommendedName>
        <fullName evidence="6">Glucose-methanol-choline oxidoreductase N-terminal domain-containing protein</fullName>
    </recommendedName>
</protein>
<dbReference type="GO" id="GO:0016614">
    <property type="term" value="F:oxidoreductase activity, acting on CH-OH group of donors"/>
    <property type="evidence" value="ECO:0007669"/>
    <property type="project" value="InterPro"/>
</dbReference>
<dbReference type="Gene3D" id="3.30.560.10">
    <property type="entry name" value="Glucose Oxidase, domain 3"/>
    <property type="match status" value="1"/>
</dbReference>
<dbReference type="SUPFAM" id="SSF54373">
    <property type="entry name" value="FAD-linked reductases, C-terminal domain"/>
    <property type="match status" value="1"/>
</dbReference>
<dbReference type="PANTHER" id="PTHR11552">
    <property type="entry name" value="GLUCOSE-METHANOL-CHOLINE GMC OXIDOREDUCTASE"/>
    <property type="match status" value="1"/>
</dbReference>
<evidence type="ECO:0000313" key="7">
    <source>
        <dbReference type="EMBL" id="GJN94783.1"/>
    </source>
</evidence>
<comment type="caution">
    <text evidence="7">The sequence shown here is derived from an EMBL/GenBank/DDBJ whole genome shotgun (WGS) entry which is preliminary data.</text>
</comment>
<dbReference type="GO" id="GO:0050660">
    <property type="term" value="F:flavin adenine dinucleotide binding"/>
    <property type="evidence" value="ECO:0007669"/>
    <property type="project" value="InterPro"/>
</dbReference>
<dbReference type="Pfam" id="PF05199">
    <property type="entry name" value="GMC_oxred_C"/>
    <property type="match status" value="1"/>
</dbReference>
<dbReference type="Pfam" id="PF00732">
    <property type="entry name" value="GMC_oxred_N"/>
    <property type="match status" value="1"/>
</dbReference>
<dbReference type="Proteomes" id="UP001342314">
    <property type="component" value="Unassembled WGS sequence"/>
</dbReference>